<dbReference type="PROSITE" id="PS51257">
    <property type="entry name" value="PROKAR_LIPOPROTEIN"/>
    <property type="match status" value="1"/>
</dbReference>
<sequence length="290" mass="30679">MKRSTILRTAAVTATTALAGTALVACGSGSSSEGMLAAIEAGEVTVGTKYDQPGLGLHNPDGSMSGLDVDVAEYVVNSIAEENGWDAPTITWRETPSAQRETLIQNGEVDLIAATYSINKGRSESVNFGGPYLVTHQALLVREDENEITDLESLDGKILCSVTGSTPAQKVKDALPGVQLQEYDTYSSCVEALRQGNIDAMTTDATILLGYSAQAPGQFKVIEMEQDGEPFTDEYYGIGLAKDDQEATDAINDALTKLHESGEFDTLLDKNLGGDEAVSPGTPGDLSFIE</sequence>
<reference evidence="7 8" key="1">
    <citation type="submission" date="2023-05" db="EMBL/GenBank/DDBJ databases">
        <title>Corynebacterium suedekumii sp. nov. and Corynebacterium breve sp. nov. isolated from raw cow's milk.</title>
        <authorList>
            <person name="Baer M.K."/>
            <person name="Mehl L."/>
            <person name="Hellmuth R."/>
            <person name="Marke G."/>
            <person name="Lipski A."/>
        </authorList>
    </citation>
    <scope>NUCLEOTIDE SEQUENCE [LARGE SCALE GENOMIC DNA]</scope>
    <source>
        <strain evidence="7 8">LM112</strain>
    </source>
</reference>
<evidence type="ECO:0000256" key="4">
    <source>
        <dbReference type="RuleBase" id="RU003744"/>
    </source>
</evidence>
<dbReference type="InterPro" id="IPR001638">
    <property type="entry name" value="Solute-binding_3/MltF_N"/>
</dbReference>
<dbReference type="SUPFAM" id="SSF53850">
    <property type="entry name" value="Periplasmic binding protein-like II"/>
    <property type="match status" value="1"/>
</dbReference>
<name>A0ABY8VLI1_9CORY</name>
<dbReference type="InterPro" id="IPR018313">
    <property type="entry name" value="SBP_3_CS"/>
</dbReference>
<dbReference type="EMBL" id="CP126970">
    <property type="protein sequence ID" value="WIM69937.1"/>
    <property type="molecule type" value="Genomic_DNA"/>
</dbReference>
<feature type="signal peptide" evidence="5">
    <location>
        <begin position="1"/>
        <end position="19"/>
    </location>
</feature>
<feature type="chain" id="PRO_5046212280" evidence="5">
    <location>
        <begin position="20"/>
        <end position="290"/>
    </location>
</feature>
<dbReference type="Proteomes" id="UP001238805">
    <property type="component" value="Chromosome"/>
</dbReference>
<gene>
    <name evidence="7" type="ORF">QP029_12170</name>
</gene>
<feature type="domain" description="Solute-binding protein family 3/N-terminal" evidence="6">
    <location>
        <begin position="43"/>
        <end position="275"/>
    </location>
</feature>
<comment type="similarity">
    <text evidence="1 4">Belongs to the bacterial solute-binding protein 3 family.</text>
</comment>
<keyword evidence="2" id="KW-0813">Transport</keyword>
<evidence type="ECO:0000259" key="6">
    <source>
        <dbReference type="SMART" id="SM00062"/>
    </source>
</evidence>
<keyword evidence="8" id="KW-1185">Reference proteome</keyword>
<keyword evidence="3 5" id="KW-0732">Signal</keyword>
<protein>
    <submittedName>
        <fullName evidence="7">Glutamate ABC transporter substrate-binding protein</fullName>
    </submittedName>
</protein>
<evidence type="ECO:0000256" key="1">
    <source>
        <dbReference type="ARBA" id="ARBA00010333"/>
    </source>
</evidence>
<dbReference type="Gene3D" id="3.40.190.10">
    <property type="entry name" value="Periplasmic binding protein-like II"/>
    <property type="match status" value="2"/>
</dbReference>
<dbReference type="SMART" id="SM00062">
    <property type="entry name" value="PBPb"/>
    <property type="match status" value="1"/>
</dbReference>
<dbReference type="PANTHER" id="PTHR30085">
    <property type="entry name" value="AMINO ACID ABC TRANSPORTER PERMEASE"/>
    <property type="match status" value="1"/>
</dbReference>
<dbReference type="InterPro" id="IPR051455">
    <property type="entry name" value="Bact_solute-bind_prot3"/>
</dbReference>
<dbReference type="PANTHER" id="PTHR30085:SF6">
    <property type="entry name" value="ABC TRANSPORTER GLUTAMINE-BINDING PROTEIN GLNH"/>
    <property type="match status" value="1"/>
</dbReference>
<organism evidence="7 8">
    <name type="scientific">Corynebacterium suedekumii</name>
    <dbReference type="NCBI Taxonomy" id="3049801"/>
    <lineage>
        <taxon>Bacteria</taxon>
        <taxon>Bacillati</taxon>
        <taxon>Actinomycetota</taxon>
        <taxon>Actinomycetes</taxon>
        <taxon>Mycobacteriales</taxon>
        <taxon>Corynebacteriaceae</taxon>
        <taxon>Corynebacterium</taxon>
    </lineage>
</organism>
<dbReference type="Pfam" id="PF00497">
    <property type="entry name" value="SBP_bac_3"/>
    <property type="match status" value="1"/>
</dbReference>
<proteinExistence type="inferred from homology"/>
<dbReference type="PROSITE" id="PS01039">
    <property type="entry name" value="SBP_BACTERIAL_3"/>
    <property type="match status" value="1"/>
</dbReference>
<evidence type="ECO:0000256" key="3">
    <source>
        <dbReference type="ARBA" id="ARBA00022729"/>
    </source>
</evidence>
<evidence type="ECO:0000256" key="2">
    <source>
        <dbReference type="ARBA" id="ARBA00022448"/>
    </source>
</evidence>
<evidence type="ECO:0000313" key="8">
    <source>
        <dbReference type="Proteomes" id="UP001238805"/>
    </source>
</evidence>
<dbReference type="RefSeq" id="WP_284874530.1">
    <property type="nucleotide sequence ID" value="NZ_CP126970.1"/>
</dbReference>
<evidence type="ECO:0000256" key="5">
    <source>
        <dbReference type="SAM" id="SignalP"/>
    </source>
</evidence>
<dbReference type="CDD" id="cd13690">
    <property type="entry name" value="PBP2_GluB"/>
    <property type="match status" value="1"/>
</dbReference>
<evidence type="ECO:0000313" key="7">
    <source>
        <dbReference type="EMBL" id="WIM69937.1"/>
    </source>
</evidence>
<accession>A0ABY8VLI1</accession>